<dbReference type="EMBL" id="GL376632">
    <property type="status" value="NOT_ANNOTATED_CDS"/>
    <property type="molecule type" value="Genomic_DNA"/>
</dbReference>
<feature type="domain" description="Complex 1 LYR protein" evidence="1">
    <location>
        <begin position="8"/>
        <end position="65"/>
    </location>
</feature>
<dbReference type="VEuPathDB" id="FungiDB:PYU1_G009138"/>
<reference evidence="3" key="1">
    <citation type="journal article" date="2010" name="Genome Biol.">
        <title>Genome sequence of the necrotrophic plant pathogen Pythium ultimum reveals original pathogenicity mechanisms and effector repertoire.</title>
        <authorList>
            <person name="Levesque C.A."/>
            <person name="Brouwer H."/>
            <person name="Cano L."/>
            <person name="Hamilton J.P."/>
            <person name="Holt C."/>
            <person name="Huitema E."/>
            <person name="Raffaele S."/>
            <person name="Robideau G.P."/>
            <person name="Thines M."/>
            <person name="Win J."/>
            <person name="Zerillo M.M."/>
            <person name="Beakes G.W."/>
            <person name="Boore J.L."/>
            <person name="Busam D."/>
            <person name="Dumas B."/>
            <person name="Ferriera S."/>
            <person name="Fuerstenberg S.I."/>
            <person name="Gachon C.M."/>
            <person name="Gaulin E."/>
            <person name="Govers F."/>
            <person name="Grenville-Briggs L."/>
            <person name="Horner N."/>
            <person name="Hostetler J."/>
            <person name="Jiang R.H."/>
            <person name="Johnson J."/>
            <person name="Krajaejun T."/>
            <person name="Lin H."/>
            <person name="Meijer H.J."/>
            <person name="Moore B."/>
            <person name="Morris P."/>
            <person name="Phuntmart V."/>
            <person name="Puiu D."/>
            <person name="Shetty J."/>
            <person name="Stajich J.E."/>
            <person name="Tripathy S."/>
            <person name="Wawra S."/>
            <person name="van West P."/>
            <person name="Whitty B.R."/>
            <person name="Coutinho P.M."/>
            <person name="Henrissat B."/>
            <person name="Martin F."/>
            <person name="Thomas P.D."/>
            <person name="Tyler B.M."/>
            <person name="De Vries R.P."/>
            <person name="Kamoun S."/>
            <person name="Yandell M."/>
            <person name="Tisserat N."/>
            <person name="Buell C.R."/>
        </authorList>
    </citation>
    <scope>NUCLEOTIDE SEQUENCE</scope>
    <source>
        <strain evidence="3">DAOM:BR144</strain>
    </source>
</reference>
<evidence type="ECO:0000313" key="2">
    <source>
        <dbReference type="EnsemblProtists" id="PYU1_T009156"/>
    </source>
</evidence>
<organism evidence="2 3">
    <name type="scientific">Globisporangium ultimum (strain ATCC 200006 / CBS 805.95 / DAOM BR144)</name>
    <name type="common">Pythium ultimum</name>
    <dbReference type="NCBI Taxonomy" id="431595"/>
    <lineage>
        <taxon>Eukaryota</taxon>
        <taxon>Sar</taxon>
        <taxon>Stramenopiles</taxon>
        <taxon>Oomycota</taxon>
        <taxon>Peronosporomycetes</taxon>
        <taxon>Pythiales</taxon>
        <taxon>Pythiaceae</taxon>
        <taxon>Globisporangium</taxon>
    </lineage>
</organism>
<evidence type="ECO:0000313" key="3">
    <source>
        <dbReference type="Proteomes" id="UP000019132"/>
    </source>
</evidence>
<dbReference type="InterPro" id="IPR008011">
    <property type="entry name" value="Complex1_LYR_dom"/>
</dbReference>
<accession>K3WW08</accession>
<name>K3WW08_GLOUD</name>
<dbReference type="HOGENOM" id="CLU_183355_0_0_1"/>
<dbReference type="Pfam" id="PF05347">
    <property type="entry name" value="Complex1_LYR"/>
    <property type="match status" value="1"/>
</dbReference>
<dbReference type="GO" id="GO:0005739">
    <property type="term" value="C:mitochondrion"/>
    <property type="evidence" value="ECO:0007669"/>
    <property type="project" value="GOC"/>
</dbReference>
<reference evidence="3" key="2">
    <citation type="submission" date="2010-04" db="EMBL/GenBank/DDBJ databases">
        <authorList>
            <person name="Buell R."/>
            <person name="Hamilton J."/>
            <person name="Hostetler J."/>
        </authorList>
    </citation>
    <scope>NUCLEOTIDE SEQUENCE [LARGE SCALE GENOMIC DNA]</scope>
    <source>
        <strain evidence="3">DAOM:BR144</strain>
    </source>
</reference>
<dbReference type="GO" id="GO:0034551">
    <property type="term" value="P:mitochondrial respiratory chain complex III assembly"/>
    <property type="evidence" value="ECO:0007669"/>
    <property type="project" value="InterPro"/>
</dbReference>
<dbReference type="Proteomes" id="UP000019132">
    <property type="component" value="Unassembled WGS sequence"/>
</dbReference>
<dbReference type="eggNOG" id="ENOG502S8SA">
    <property type="taxonomic scope" value="Eukaryota"/>
</dbReference>
<dbReference type="AlphaFoldDB" id="K3WW08"/>
<dbReference type="OMA" id="GRDCLMK"/>
<dbReference type="PANTHER" id="PTHR47484">
    <property type="entry name" value="COMPLEX 1 PROTEIN CONTAINING PROTEIN, EXPRESSED"/>
    <property type="match status" value="1"/>
</dbReference>
<dbReference type="CDD" id="cd20267">
    <property type="entry name" value="Complex1_LYR_LYRM7"/>
    <property type="match status" value="1"/>
</dbReference>
<dbReference type="PANTHER" id="PTHR47484:SF1">
    <property type="entry name" value="COMPLEX 1 PROTEIN CONTAINING PROTEIN, EXPRESSED"/>
    <property type="match status" value="1"/>
</dbReference>
<keyword evidence="3" id="KW-1185">Reference proteome</keyword>
<evidence type="ECO:0000259" key="1">
    <source>
        <dbReference type="Pfam" id="PF05347"/>
    </source>
</evidence>
<reference evidence="2" key="3">
    <citation type="submission" date="2015-02" db="UniProtKB">
        <authorList>
            <consortium name="EnsemblProtists"/>
        </authorList>
    </citation>
    <scope>IDENTIFICATION</scope>
    <source>
        <strain evidence="2">DAOM BR144</strain>
    </source>
</reference>
<sequence length="93" mass="11408">MVRVDTRKEVLRLYREILRTSRRFHWKNEQGEEWSKVLQKNARMEIEGARYETDRETISKRLIVGWECVKEVRVKFEEKENEILRATQPTDKQ</sequence>
<protein>
    <recommendedName>
        <fullName evidence="1">Complex 1 LYR protein domain-containing protein</fullName>
    </recommendedName>
</protein>
<dbReference type="InterPro" id="IPR045298">
    <property type="entry name" value="Complex1_LYR_LYRM7"/>
</dbReference>
<dbReference type="InParanoid" id="K3WW08"/>
<dbReference type="EnsemblProtists" id="PYU1_T009156">
    <property type="protein sequence ID" value="PYU1_T009156"/>
    <property type="gene ID" value="PYU1_G009138"/>
</dbReference>
<proteinExistence type="predicted"/>